<dbReference type="AlphaFoldDB" id="A0A2T7NHZ5"/>
<sequence length="105" mass="11014">MARAACWRIGEEDSDGLLLSGAIAMLLAAASNDASLLHSRVFLAVAAASFSARQKIDKCVCIVFLALGGRRRAGGRGFPGPSAHSPRLLSPQISTDYLLTGLTAW</sequence>
<accession>A0A2T7NHZ5</accession>
<reference evidence="1 2" key="1">
    <citation type="submission" date="2018-04" db="EMBL/GenBank/DDBJ databases">
        <title>The genome of golden apple snail Pomacea canaliculata provides insight into stress tolerance and invasive adaptation.</title>
        <authorList>
            <person name="Liu C."/>
            <person name="Liu B."/>
            <person name="Ren Y."/>
            <person name="Zhang Y."/>
            <person name="Wang H."/>
            <person name="Li S."/>
            <person name="Jiang F."/>
            <person name="Yin L."/>
            <person name="Zhang G."/>
            <person name="Qian W."/>
            <person name="Fan W."/>
        </authorList>
    </citation>
    <scope>NUCLEOTIDE SEQUENCE [LARGE SCALE GENOMIC DNA]</scope>
    <source>
        <strain evidence="1">SZHN2017</strain>
        <tissue evidence="1">Muscle</tissue>
    </source>
</reference>
<proteinExistence type="predicted"/>
<evidence type="ECO:0000313" key="1">
    <source>
        <dbReference type="EMBL" id="PVD20800.1"/>
    </source>
</evidence>
<gene>
    <name evidence="1" type="ORF">C0Q70_18961</name>
</gene>
<comment type="caution">
    <text evidence="1">The sequence shown here is derived from an EMBL/GenBank/DDBJ whole genome shotgun (WGS) entry which is preliminary data.</text>
</comment>
<dbReference type="Proteomes" id="UP000245119">
    <property type="component" value="Linkage Group LG12"/>
</dbReference>
<keyword evidence="2" id="KW-1185">Reference proteome</keyword>
<organism evidence="1 2">
    <name type="scientific">Pomacea canaliculata</name>
    <name type="common">Golden apple snail</name>
    <dbReference type="NCBI Taxonomy" id="400727"/>
    <lineage>
        <taxon>Eukaryota</taxon>
        <taxon>Metazoa</taxon>
        <taxon>Spiralia</taxon>
        <taxon>Lophotrochozoa</taxon>
        <taxon>Mollusca</taxon>
        <taxon>Gastropoda</taxon>
        <taxon>Caenogastropoda</taxon>
        <taxon>Architaenioglossa</taxon>
        <taxon>Ampullarioidea</taxon>
        <taxon>Ampullariidae</taxon>
        <taxon>Pomacea</taxon>
    </lineage>
</organism>
<evidence type="ECO:0000313" key="2">
    <source>
        <dbReference type="Proteomes" id="UP000245119"/>
    </source>
</evidence>
<dbReference type="EMBL" id="PZQS01000012">
    <property type="protein sequence ID" value="PVD20800.1"/>
    <property type="molecule type" value="Genomic_DNA"/>
</dbReference>
<name>A0A2T7NHZ5_POMCA</name>
<protein>
    <submittedName>
        <fullName evidence="1">Uncharacterized protein</fullName>
    </submittedName>
</protein>